<proteinExistence type="predicted"/>
<feature type="compositionally biased region" description="Polar residues" evidence="1">
    <location>
        <begin position="123"/>
        <end position="135"/>
    </location>
</feature>
<gene>
    <name evidence="2" type="ORF">M0811_03669</name>
</gene>
<feature type="compositionally biased region" description="Polar residues" evidence="1">
    <location>
        <begin position="17"/>
        <end position="27"/>
    </location>
</feature>
<dbReference type="EMBL" id="JAPDFW010000011">
    <property type="protein sequence ID" value="KAJ5080185.1"/>
    <property type="molecule type" value="Genomic_DNA"/>
</dbReference>
<name>A0A9Q0LWT9_ANAIG</name>
<accession>A0A9Q0LWT9</accession>
<comment type="caution">
    <text evidence="2">The sequence shown here is derived from an EMBL/GenBank/DDBJ whole genome shotgun (WGS) entry which is preliminary data.</text>
</comment>
<organism evidence="2 3">
    <name type="scientific">Anaeramoeba ignava</name>
    <name type="common">Anaerobic marine amoeba</name>
    <dbReference type="NCBI Taxonomy" id="1746090"/>
    <lineage>
        <taxon>Eukaryota</taxon>
        <taxon>Metamonada</taxon>
        <taxon>Anaeramoebidae</taxon>
        <taxon>Anaeramoeba</taxon>
    </lineage>
</organism>
<feature type="compositionally biased region" description="Polar residues" evidence="1">
    <location>
        <begin position="143"/>
        <end position="155"/>
    </location>
</feature>
<dbReference type="AlphaFoldDB" id="A0A9Q0LWT9"/>
<dbReference type="Proteomes" id="UP001149090">
    <property type="component" value="Unassembled WGS sequence"/>
</dbReference>
<feature type="region of interest" description="Disordered" evidence="1">
    <location>
        <begin position="1"/>
        <end position="27"/>
    </location>
</feature>
<evidence type="ECO:0000313" key="2">
    <source>
        <dbReference type="EMBL" id="KAJ5080185.1"/>
    </source>
</evidence>
<reference evidence="2" key="1">
    <citation type="submission" date="2022-10" db="EMBL/GenBank/DDBJ databases">
        <title>Novel sulphate-reducing endosymbionts in the free-living metamonad Anaeramoeba.</title>
        <authorList>
            <person name="Jerlstrom-Hultqvist J."/>
            <person name="Cepicka I."/>
            <person name="Gallot-Lavallee L."/>
            <person name="Salas-Leiva D."/>
            <person name="Curtis B.A."/>
            <person name="Zahonova K."/>
            <person name="Pipaliya S."/>
            <person name="Dacks J."/>
            <person name="Roger A.J."/>
        </authorList>
    </citation>
    <scope>NUCLEOTIDE SEQUENCE</scope>
    <source>
        <strain evidence="2">BMAN</strain>
    </source>
</reference>
<evidence type="ECO:0000256" key="1">
    <source>
        <dbReference type="SAM" id="MobiDB-lite"/>
    </source>
</evidence>
<sequence>MNQEKIVTKKSRKAKKQQNSELMKSYQEQIEKHKQEKIYKIQQAKLEFEEKAHQIRQKFLLKKHQTEIAYQKQLLQLFKQQFSNSRNISIPDIKDYAVSLNQIQMKYQLFRLEYDLLKAEQQPQLNPPNWSNINNQKDDEKQNTQFPQNNFRKMD</sequence>
<feature type="region of interest" description="Disordered" evidence="1">
    <location>
        <begin position="123"/>
        <end position="155"/>
    </location>
</feature>
<keyword evidence="3" id="KW-1185">Reference proteome</keyword>
<protein>
    <submittedName>
        <fullName evidence="2">Uncharacterized protein</fullName>
    </submittedName>
</protein>
<evidence type="ECO:0000313" key="3">
    <source>
        <dbReference type="Proteomes" id="UP001149090"/>
    </source>
</evidence>